<feature type="region of interest" description="Disordered" evidence="4">
    <location>
        <begin position="2278"/>
        <end position="2314"/>
    </location>
</feature>
<dbReference type="Proteomes" id="UP000556084">
    <property type="component" value="Unassembled WGS sequence"/>
</dbReference>
<feature type="compositionally biased region" description="Polar residues" evidence="4">
    <location>
        <begin position="3299"/>
        <end position="3311"/>
    </location>
</feature>
<evidence type="ECO:0000256" key="4">
    <source>
        <dbReference type="SAM" id="MobiDB-lite"/>
    </source>
</evidence>
<dbReference type="InterPro" id="IPR013320">
    <property type="entry name" value="ConA-like_dom_sf"/>
</dbReference>
<feature type="region of interest" description="Disordered" evidence="4">
    <location>
        <begin position="1827"/>
        <end position="1850"/>
    </location>
</feature>
<feature type="region of interest" description="Disordered" evidence="4">
    <location>
        <begin position="3180"/>
        <end position="3277"/>
    </location>
</feature>
<dbReference type="Pfam" id="PF13930">
    <property type="entry name" value="Endonuclea_NS_2"/>
    <property type="match status" value="1"/>
</dbReference>
<evidence type="ECO:0000256" key="2">
    <source>
        <dbReference type="ARBA" id="ARBA00022737"/>
    </source>
</evidence>
<evidence type="ECO:0000259" key="6">
    <source>
        <dbReference type="SMART" id="SM00560"/>
    </source>
</evidence>
<feature type="compositionally biased region" description="Basic and acidic residues" evidence="4">
    <location>
        <begin position="109"/>
        <end position="124"/>
    </location>
</feature>
<dbReference type="InterPro" id="IPR031325">
    <property type="entry name" value="RHS_repeat"/>
</dbReference>
<keyword evidence="8" id="KW-1185">Reference proteome</keyword>
<feature type="domain" description="Laminin G" evidence="5">
    <location>
        <begin position="1339"/>
        <end position="1476"/>
    </location>
</feature>
<feature type="domain" description="LamG-like jellyroll fold" evidence="6">
    <location>
        <begin position="1060"/>
        <end position="1201"/>
    </location>
</feature>
<gene>
    <name evidence="7" type="ORF">FHS39_001929</name>
</gene>
<dbReference type="Pfam" id="PF05593">
    <property type="entry name" value="RHS_repeat"/>
    <property type="match status" value="7"/>
</dbReference>
<feature type="domain" description="Laminin G" evidence="5">
    <location>
        <begin position="1060"/>
        <end position="1196"/>
    </location>
</feature>
<feature type="region of interest" description="Disordered" evidence="4">
    <location>
        <begin position="2894"/>
        <end position="2918"/>
    </location>
</feature>
<dbReference type="Gene3D" id="3.40.570.10">
    <property type="entry name" value="Extracellular Endonuclease, subunit A"/>
    <property type="match status" value="1"/>
</dbReference>
<feature type="compositionally biased region" description="Low complexity" evidence="4">
    <location>
        <begin position="39"/>
        <end position="59"/>
    </location>
</feature>
<feature type="domain" description="LamG-like jellyroll fold" evidence="6">
    <location>
        <begin position="1575"/>
        <end position="1717"/>
    </location>
</feature>
<dbReference type="Gene3D" id="2.180.10.10">
    <property type="entry name" value="RHS repeat-associated core"/>
    <property type="match status" value="5"/>
</dbReference>
<dbReference type="SMART" id="SM00282">
    <property type="entry name" value="LamG"/>
    <property type="match status" value="3"/>
</dbReference>
<dbReference type="Pfam" id="PF13385">
    <property type="entry name" value="Laminin_G_3"/>
    <property type="match status" value="3"/>
</dbReference>
<dbReference type="InterPro" id="IPR050708">
    <property type="entry name" value="T6SS_VgrG/RHS"/>
</dbReference>
<feature type="region of interest" description="Disordered" evidence="4">
    <location>
        <begin position="3299"/>
        <end position="3350"/>
    </location>
</feature>
<feature type="domain" description="Laminin G" evidence="5">
    <location>
        <begin position="1575"/>
        <end position="1712"/>
    </location>
</feature>
<evidence type="ECO:0000313" key="7">
    <source>
        <dbReference type="EMBL" id="MBB4892918.1"/>
    </source>
</evidence>
<dbReference type="InterPro" id="IPR006558">
    <property type="entry name" value="LamG-like"/>
</dbReference>
<evidence type="ECO:0000313" key="8">
    <source>
        <dbReference type="Proteomes" id="UP000556084"/>
    </source>
</evidence>
<feature type="region of interest" description="Disordered" evidence="4">
    <location>
        <begin position="1990"/>
        <end position="2014"/>
    </location>
</feature>
<dbReference type="InterPro" id="IPR006530">
    <property type="entry name" value="YD"/>
</dbReference>
<dbReference type="GO" id="GO:0005975">
    <property type="term" value="P:carbohydrate metabolic process"/>
    <property type="evidence" value="ECO:0007669"/>
    <property type="project" value="UniProtKB-ARBA"/>
</dbReference>
<dbReference type="PANTHER" id="PTHR32305:SF15">
    <property type="entry name" value="PROTEIN RHSA-RELATED"/>
    <property type="match status" value="1"/>
</dbReference>
<dbReference type="RefSeq" id="WP_246470006.1">
    <property type="nucleotide sequence ID" value="NZ_JACHJH010000002.1"/>
</dbReference>
<dbReference type="Pfam" id="PF25023">
    <property type="entry name" value="TEN_YD-shell"/>
    <property type="match status" value="1"/>
</dbReference>
<dbReference type="CDD" id="cd00110">
    <property type="entry name" value="LamG"/>
    <property type="match status" value="3"/>
</dbReference>
<evidence type="ECO:0000256" key="1">
    <source>
        <dbReference type="ARBA" id="ARBA00022729"/>
    </source>
</evidence>
<dbReference type="SMART" id="SM00560">
    <property type="entry name" value="LamGL"/>
    <property type="match status" value="2"/>
</dbReference>
<sequence length="3527" mass="376070">MALTMAVLCGTEQVALAVAQWSRSTSGRDPGERPDQHWGSAAGRGHRTTGGATEASAAGGHRGALEAPGQLPQEHKLSQRELVGTPKKPKMGAAKRAQSPKLPIPQGFSEKKSQEVPSARKERQRTFRNEDGTYTTRFYNQPVNFLGRDGTWKPIDATLVRPNRSARTAVADGPIWETRSTAADITFASSADADPVVSMKLSDGPSLGYGLAGGAHAMGKADGSVITYPDVRPSADIRYVAGSDSVKETLILKSKGAPTEWRFPLRTDGLAARLDDRGAVVFADKDGKQRARMPAGWMEDSHLAENANQGEISSGVRYRLDTENGRQVLVVSLDKEWLSAPERIFPVKVDPSVNGIDATAGTYVQTPYSQDFSSDTILKAGSYDGGAHKAASFLRFNGVENSLKNAWVLDAKLALYNTWSYSCDARPVTVHAITSDWSESSVRSYPGPDTGPSLVSKSFAHGWRPPDTNSWSCDPAWEAVGLGSGGRQLVDDWTHGRKKNYGLAVKASESDSKAWKQFGSDNYPNGKPSLDVTWTKYGATYDVGDFTQPVTATSQGSMKVTVTNQGQDTWTKGGHIQLRYNLYDESGKEINDQSKIAWTPMPDDIAPGRSITLDAKIAPLQPATYTLVWTMDVLDGPRFTSEGVPGPAIKFAAVNLPPQLTAESPASGAVLSSLTPTLWATGKDADRSPSGALQYTFEVCEVEGKDARKNCRSGSRGTAEQWTVPSGWLSWSKTYAWYAYAYDGKDTSSQPAPAYFSTQVPQPAVTGHLGGDGDREFGTRAGNYSTAATDAAIPTVGPELSVVRNYNSLDPRTDNVFGTGWSTRWDMRAVAEDTGSVIVTTKDGSRIRYGRNADGGYAAPAGSLTTLTADNGGGWVLRDKSAATYSFDSSGRLTKIVDGSGREQRLTYTDGKLTEARDVLSGRALSFSWSDGRVASVTTNETGPGTAGLKWTYNYTGNRLAKVCPPASTDKCTVYEYGDGSLYRSMVLDQNPVSYWRLGETTGPVAASDAPSGTGLNQAVYRDVKLGSAGSVSGTSNTAASFDGTNSYVELPEDTIRTSTLLTTELWFKTTKPGVLVGFQDGRLADGRPDDWTPALSIDKSGKLIGQYWTGHVQPIVSTTAVTDDAWHHVALTAAGTAQSLYLDGSLVGTLAGPIDHRKQSFTYLGAGYSSAGWDGQADGVRHFTGLMDEVAVYHQALDATAVAEHYRARNASGRLTKVTLPSGRVHAQVTYDGSTGRVVQTADDHGGTWKISAPAYSAGSAAYADAVRTAGPVEYWRLGDRSGSTAANDINGGADGAYRDGVTLGAVGAFADGDDGSATLDGSAGAVQVPTDPLKNAAALSFELWFRTGKPNGVLLGLQDADLGATPKDWNPSLLVDADGKLRGQLWHGGSWKPIVSGSTVTDNAWHHAVLTGSGSGQSLYLDGTKVGSLNEPSKSETLARAYLGAGFSSEGWDGQKPGTRYFTGQLDEAAFYTKELTDSTVAEHYRSRTALVSGDGTHYRGTVTADAPTGYWRLDETSGDKAHSQAAAYAGDGTYSKATLGATGAFGPGDNTAVALNGDGFIELPYRVMGNTASMSAELWFRTAKANGVLLGLQDAALGNTPTSWNPSLLVDADGKLRGQLWHGGTGKPIISPASVTDNEWHHVVITGAGTGQSLYLDGTKVGDLNAASKPETLAHAYLGAGFSSEGWDGQKPGTRYFTGQLDEFAVYPKALTEDQVAEHYSAMRHSSASSLTSTVTVTDPAGGTRSVSYDALRGQRLLSSTDAEGGRTTYAYDTGGFLHTVTDPNGHITVTGHDTRGNTVSRTTCRDANSCWTSFTDYYFNDKDPLDPRNDKPTAVRDARSTSTADDRYRTSLSYTALGLPDTTTLADGRKSATAYTTGREAAVGGGTVPAGLVDTVTTPGGGVTTYNYNSRGDLVQTTAPSGLITRYTYDGIGRKISETQVSDSYPQGVTTTFTYDAMSRVVSETGTAVKNEITGTAHSSRITRDFDPDGKLLTESAEDVTGGDAKRTLTHHYDDHGLEDKSTDAEGNETTFAHDAFGRTSRTTDAVGTSYEFQYTPAGRRAATVLKDWKGDPSSTTKDLVLVSNAYDPAGRLATTTDAMGATTAYTYYDDGTPATKTAKGVTQADGSKHDIVLEADSYDGAGHMTKRTTGGGATTVTSDVDITGRVTRSVLDPDGLNRWTEYKYDDEDRPVEQKTALNSERFTYDKAGDTLTRTIDDGSHPRTAKFAYDQRGLRTAATSPRGTDDGSDAAAFTTTYRYDPLGRLVERIAPQVKEEKPGKPTAAVRPSTGTGYNTFGEATESRDPNGSVTRTAVDRLGRATTMTLPDYTPPGGDKITAVSRFAYDALGRRTTTIDPLGRTVTYAYDQLGHLIRQALPVTSLLDRAQSSPLDDKANRYTWTPTGLQLSATGPTGARTEATYDELGRQMTATTVERYPAPANLTMRYAWDDAGHQTASTSPAGRVASATYDAAGEALTVTTPGGGATKFAYDALGRRTDVVDATGRKSTTRYDGFGEVVGTADFGTGDTALRSTAAEYDADGHPTSVTAATGAKTVLTYDALGRLTQRVEPVADGKSITTGFGYDAAGHRTRLTDGRGNVTTYSFTPWGLPESTVEPVTKDHPKPEDRTWTSVYDAAGQSVAELLPGGVQRHRTYDVYGQLTKETGTGAEADTIDRLLKHDLAGRLMTAGTGDPLNQNTYTYNDRGQLLTSDGPGGKSVYAYDDDGNMTSRTDKSGTTTYVYNGQGRLARTEDAVTGAQTWTDYDAAGRPSQEQYATKPAGGGDWGVGAKRTYDYDALGRLATDKVTSADGKSEVMSTTYGYDADGRLTKKVMSGTAGAGANEYGYDQSGRMTSWTADGKTTLYAWDESGNRVKAGDTQSAYDERNRLLSDGAGRYSYTPRGTLASADTGSGTPRKLRSDAFERRISDGDTTYAYDSLDRVKQRGDTAFTYDGGSNSLVSDGANTYSRTPGGGLLASTDGKTAQRAITDGHSDVTAGLSADGTKLMGSTAYDPFGTVRAKGGSRSSLGYQSGWTDPQSGDVNMAARWYQPGTGRFASRDTWQLEPSPAAQANRYGYGNASPLNGTDPSGHCFDLCIGEGIVISGAAWGLSETCAAYCQGLSDSLRDTVDWTREKVRDWWNSDDTDSGGYAGEADFSGTMEAENDILSARLLEQADEFEGQAEDEAAGDNDSGYDGADDGGYDDGGYDGGDGDEGGYDEPSYRSSYRESGRTSARTRPTRPPRPRIQQNPNRGRFPRPAPKRPPLKPDWDPNRGGWKPGDVVKVVVTAAKMLDLFSNGQFHPNQSQQANPHSAPGTGPGSGTRSDGQSDCRRGGAGWRHYGERDADNGDRATGIDACLDTAFLEANPGSYATSEVRPPGYEWAGKYAGYLELAPPFAINNCHLLARELSGSGTDLDNLATCSRQANTYSKGEGRLEDNMRKYEVQVKDAIDDGQVVRYQVTPKYSGSRTVPASFEMSAVGSYGDGSPGIRFDEVVPNSLWVPKLNQWRNLGTVTYRGNQEPTSGVR</sequence>
<dbReference type="NCBIfam" id="TIGR01643">
    <property type="entry name" value="YD_repeat_2x"/>
    <property type="match status" value="8"/>
</dbReference>
<dbReference type="NCBIfam" id="TIGR03696">
    <property type="entry name" value="Rhs_assc_core"/>
    <property type="match status" value="1"/>
</dbReference>
<reference evidence="7 8" key="1">
    <citation type="submission" date="2020-08" db="EMBL/GenBank/DDBJ databases">
        <title>Genomic Encyclopedia of Type Strains, Phase III (KMG-III): the genomes of soil and plant-associated and newly described type strains.</title>
        <authorList>
            <person name="Whitman W."/>
        </authorList>
    </citation>
    <scope>NUCLEOTIDE SEQUENCE [LARGE SCALE GENOMIC DNA]</scope>
    <source>
        <strain evidence="7 8">CECT 3266</strain>
    </source>
</reference>
<dbReference type="EMBL" id="JACHJH010000002">
    <property type="protein sequence ID" value="MBB4892918.1"/>
    <property type="molecule type" value="Genomic_DNA"/>
</dbReference>
<dbReference type="InterPro" id="IPR013783">
    <property type="entry name" value="Ig-like_fold"/>
</dbReference>
<feature type="compositionally biased region" description="Acidic residues" evidence="4">
    <location>
        <begin position="3180"/>
        <end position="3189"/>
    </location>
</feature>
<protein>
    <submittedName>
        <fullName evidence="7">RHS repeat-associated protein</fullName>
    </submittedName>
</protein>
<dbReference type="InterPro" id="IPR044929">
    <property type="entry name" value="DNA/RNA_non-sp_Endonuclease_sf"/>
</dbReference>
<dbReference type="Gene3D" id="2.60.120.200">
    <property type="match status" value="3"/>
</dbReference>
<dbReference type="SUPFAM" id="SSF49899">
    <property type="entry name" value="Concanavalin A-like lectins/glucanases"/>
    <property type="match status" value="3"/>
</dbReference>
<keyword evidence="1" id="KW-0732">Signal</keyword>
<feature type="compositionally biased region" description="Acidic residues" evidence="4">
    <location>
        <begin position="3197"/>
        <end position="3218"/>
    </location>
</feature>
<feature type="region of interest" description="Disordered" evidence="4">
    <location>
        <begin position="21"/>
        <end position="124"/>
    </location>
</feature>
<evidence type="ECO:0000259" key="5">
    <source>
        <dbReference type="SMART" id="SM00282"/>
    </source>
</evidence>
<evidence type="ECO:0000256" key="3">
    <source>
        <dbReference type="ARBA" id="ARBA00023157"/>
    </source>
</evidence>
<accession>A0A7W7LNE8</accession>
<dbReference type="PANTHER" id="PTHR32305">
    <property type="match status" value="1"/>
</dbReference>
<keyword evidence="2" id="KW-0677">Repeat</keyword>
<keyword evidence="3" id="KW-1015">Disulfide bond</keyword>
<dbReference type="InterPro" id="IPR044927">
    <property type="entry name" value="Endonuclea_NS_2"/>
</dbReference>
<dbReference type="InterPro" id="IPR056823">
    <property type="entry name" value="TEN-like_YD-shell"/>
</dbReference>
<dbReference type="InterPro" id="IPR045351">
    <property type="entry name" value="DUF6531"/>
</dbReference>
<organism evidence="7 8">
    <name type="scientific">Streptomyces olivoverticillatus</name>
    <dbReference type="NCBI Taxonomy" id="66427"/>
    <lineage>
        <taxon>Bacteria</taxon>
        <taxon>Bacillati</taxon>
        <taxon>Actinomycetota</taxon>
        <taxon>Actinomycetes</taxon>
        <taxon>Kitasatosporales</taxon>
        <taxon>Streptomycetaceae</taxon>
        <taxon>Streptomyces</taxon>
    </lineage>
</organism>
<dbReference type="NCBIfam" id="NF033679">
    <property type="entry name" value="DNRLRE_dom"/>
    <property type="match status" value="1"/>
</dbReference>
<name>A0A7W7LNE8_9ACTN</name>
<feature type="compositionally biased region" description="Basic and acidic residues" evidence="4">
    <location>
        <begin position="3340"/>
        <end position="3350"/>
    </location>
</feature>
<dbReference type="InterPro" id="IPR022385">
    <property type="entry name" value="Rhs_assc_core"/>
</dbReference>
<comment type="caution">
    <text evidence="7">The sequence shown here is derived from an EMBL/GenBank/DDBJ whole genome shotgun (WGS) entry which is preliminary data.</text>
</comment>
<dbReference type="Pfam" id="PF20148">
    <property type="entry name" value="DUF6531"/>
    <property type="match status" value="1"/>
</dbReference>
<dbReference type="InterPro" id="IPR001791">
    <property type="entry name" value="Laminin_G"/>
</dbReference>
<dbReference type="Gene3D" id="2.60.40.10">
    <property type="entry name" value="Immunoglobulins"/>
    <property type="match status" value="1"/>
</dbReference>
<proteinExistence type="predicted"/>